<dbReference type="PANTHER" id="PTHR39430">
    <property type="entry name" value="MEMBRANE-ASSOCIATED PROTEASE-RELATED"/>
    <property type="match status" value="1"/>
</dbReference>
<feature type="transmembrane region" description="Helical" evidence="2">
    <location>
        <begin position="262"/>
        <end position="279"/>
    </location>
</feature>
<dbReference type="Proteomes" id="UP000248918">
    <property type="component" value="Unassembled WGS sequence"/>
</dbReference>
<dbReference type="Pfam" id="PF02517">
    <property type="entry name" value="Rce1-like"/>
    <property type="match status" value="1"/>
</dbReference>
<dbReference type="OrthoDB" id="193898at2"/>
<evidence type="ECO:0000313" key="5">
    <source>
        <dbReference type="Proteomes" id="UP000248918"/>
    </source>
</evidence>
<dbReference type="RefSeq" id="WP_111934290.1">
    <property type="nucleotide sequence ID" value="NZ_CADFFP010000011.1"/>
</dbReference>
<protein>
    <recommendedName>
        <fullName evidence="3">CAAX prenyl protease 2/Lysostaphin resistance protein A-like domain-containing protein</fullName>
    </recommendedName>
</protein>
<accession>A0A329BK24</accession>
<evidence type="ECO:0000256" key="2">
    <source>
        <dbReference type="SAM" id="Phobius"/>
    </source>
</evidence>
<evidence type="ECO:0000313" key="4">
    <source>
        <dbReference type="EMBL" id="RAS22619.1"/>
    </source>
</evidence>
<feature type="transmembrane region" description="Helical" evidence="2">
    <location>
        <begin position="222"/>
        <end position="241"/>
    </location>
</feature>
<feature type="domain" description="CAAX prenyl protease 2/Lysostaphin resistance protein A-like" evidence="3">
    <location>
        <begin position="167"/>
        <end position="258"/>
    </location>
</feature>
<proteinExistence type="predicted"/>
<reference evidence="4 5" key="1">
    <citation type="submission" date="2018-06" db="EMBL/GenBank/DDBJ databases">
        <title>Genomic Encyclopedia of Type Strains, Phase III (KMG-III): the genomes of soil and plant-associated and newly described type strains.</title>
        <authorList>
            <person name="Whitman W."/>
        </authorList>
    </citation>
    <scope>NUCLEOTIDE SEQUENCE [LARGE SCALE GENOMIC DNA]</scope>
    <source>
        <strain evidence="4 5">LMG 23644</strain>
    </source>
</reference>
<dbReference type="EMBL" id="QLTK01000023">
    <property type="protein sequence ID" value="RAS22619.1"/>
    <property type="molecule type" value="Genomic_DNA"/>
</dbReference>
<keyword evidence="2" id="KW-0472">Membrane</keyword>
<feature type="transmembrane region" description="Helical" evidence="2">
    <location>
        <begin position="88"/>
        <end position="107"/>
    </location>
</feature>
<keyword evidence="2" id="KW-0812">Transmembrane</keyword>
<organism evidence="4 5">
    <name type="scientific">Paraburkholderia bryophila</name>
    <dbReference type="NCBI Taxonomy" id="420952"/>
    <lineage>
        <taxon>Bacteria</taxon>
        <taxon>Pseudomonadati</taxon>
        <taxon>Pseudomonadota</taxon>
        <taxon>Betaproteobacteria</taxon>
        <taxon>Burkholderiales</taxon>
        <taxon>Burkholderiaceae</taxon>
        <taxon>Paraburkholderia</taxon>
    </lineage>
</organism>
<evidence type="ECO:0000259" key="3">
    <source>
        <dbReference type="Pfam" id="PF02517"/>
    </source>
</evidence>
<gene>
    <name evidence="4" type="ORF">BX591_12384</name>
</gene>
<feature type="region of interest" description="Disordered" evidence="1">
    <location>
        <begin position="1"/>
        <end position="23"/>
    </location>
</feature>
<feature type="transmembrane region" description="Helical" evidence="2">
    <location>
        <begin position="161"/>
        <end position="182"/>
    </location>
</feature>
<dbReference type="AlphaFoldDB" id="A0A329BK24"/>
<name>A0A329BK24_9BURK</name>
<sequence>MSDSKHYGTASSGPDRSGEPVHQRTHRLRRFFGGKFKRIWIGKDGLRSGWAALLFIMIVSGLVAGVAFIAHLLHHLPPRSTEMVPTRMLIGEFVMIFAGLVATKIMSLIDKRSWLDYGLRARHRVAHLAQGLFFGVVAMSLVMAALRYFHAVTIESSGMQLGALLQSAIVWAALFLLVAFNEELCFRGYVFFRLLRGVGPVVATLVTAAIFSLAHMGNPGETVFGIASVAAAGLVFCLAVWRTGSLWWIIGFHAAWDWSQSFVFGVADSGAMASGHWLTSHSTGPVWLSGGAVGPEGSVLMLPMMAVLAFVIVRTLPKDSGRRA</sequence>
<evidence type="ECO:0000256" key="1">
    <source>
        <dbReference type="SAM" id="MobiDB-lite"/>
    </source>
</evidence>
<keyword evidence="2" id="KW-1133">Transmembrane helix</keyword>
<dbReference type="InterPro" id="IPR003675">
    <property type="entry name" value="Rce1/LyrA-like_dom"/>
</dbReference>
<dbReference type="GO" id="GO:0004175">
    <property type="term" value="F:endopeptidase activity"/>
    <property type="evidence" value="ECO:0007669"/>
    <property type="project" value="UniProtKB-ARBA"/>
</dbReference>
<dbReference type="GO" id="GO:0080120">
    <property type="term" value="P:CAAX-box protein maturation"/>
    <property type="evidence" value="ECO:0007669"/>
    <property type="project" value="UniProtKB-ARBA"/>
</dbReference>
<dbReference type="PANTHER" id="PTHR39430:SF1">
    <property type="entry name" value="PROTEASE"/>
    <property type="match status" value="1"/>
</dbReference>
<feature type="transmembrane region" description="Helical" evidence="2">
    <location>
        <begin position="299"/>
        <end position="316"/>
    </location>
</feature>
<feature type="transmembrane region" description="Helical" evidence="2">
    <location>
        <begin position="128"/>
        <end position="149"/>
    </location>
</feature>
<feature type="transmembrane region" description="Helical" evidence="2">
    <location>
        <begin position="194"/>
        <end position="216"/>
    </location>
</feature>
<feature type="transmembrane region" description="Helical" evidence="2">
    <location>
        <begin position="50"/>
        <end position="73"/>
    </location>
</feature>
<comment type="caution">
    <text evidence="4">The sequence shown here is derived from an EMBL/GenBank/DDBJ whole genome shotgun (WGS) entry which is preliminary data.</text>
</comment>